<keyword evidence="2" id="KW-1185">Reference proteome</keyword>
<evidence type="ECO:0000313" key="3">
    <source>
        <dbReference type="WBParaSite" id="HCON_00014460-00001"/>
    </source>
</evidence>
<proteinExistence type="predicted"/>
<evidence type="ECO:0000256" key="1">
    <source>
        <dbReference type="SAM" id="MobiDB-lite"/>
    </source>
</evidence>
<dbReference type="AlphaFoldDB" id="A0A7I4XUY2"/>
<feature type="compositionally biased region" description="Basic and acidic residues" evidence="1">
    <location>
        <begin position="89"/>
        <end position="98"/>
    </location>
</feature>
<evidence type="ECO:0000313" key="2">
    <source>
        <dbReference type="Proteomes" id="UP000025227"/>
    </source>
</evidence>
<reference evidence="3" key="1">
    <citation type="submission" date="2020-12" db="UniProtKB">
        <authorList>
            <consortium name="WormBaseParasite"/>
        </authorList>
    </citation>
    <scope>IDENTIFICATION</scope>
    <source>
        <strain evidence="3">MHco3</strain>
    </source>
</reference>
<feature type="region of interest" description="Disordered" evidence="1">
    <location>
        <begin position="78"/>
        <end position="154"/>
    </location>
</feature>
<dbReference type="Proteomes" id="UP000025227">
    <property type="component" value="Unplaced"/>
</dbReference>
<name>A0A7I4XUY2_HAECO</name>
<accession>A0A7I4XUY2</accession>
<dbReference type="OMA" id="ENTADQP"/>
<dbReference type="OrthoDB" id="5864896at2759"/>
<dbReference type="WBParaSite" id="HCON_00014460-00001">
    <property type="protein sequence ID" value="HCON_00014460-00001"/>
    <property type="gene ID" value="HCON_00014460"/>
</dbReference>
<sequence length="313" mass="35798">MGTAEKLQLLNQHLLTGSFTKERFLRLDTRYVLTDRIYGSNAQNDHELASRREEWLRVGDVQMPMLTNKIEGATRVDKLQPSHETSGQHFDRLLRESSGDQIDQTEERPEKPCSKACSTRKRVLPESENTADQPCSSETSAKKSKSSTDQRAAEELETIRGEIRMMKSVLDKYQRRLIVECSKGIDPRIDCSFCGVVGAHFSDSCPHVVKGNQRLQVAISCGRCYKCMKFCSGTCSKKEREKGCFYCKPLRGTPFEDVIPPYVHHRAVCPAPDLREELQLRLVEKVEELTELKRVHFFSRRDLRNDLAGSRQL</sequence>
<protein>
    <submittedName>
        <fullName evidence="3">Zinc finger domain containing protein</fullName>
    </submittedName>
</protein>
<organism evidence="2 3">
    <name type="scientific">Haemonchus contortus</name>
    <name type="common">Barber pole worm</name>
    <dbReference type="NCBI Taxonomy" id="6289"/>
    <lineage>
        <taxon>Eukaryota</taxon>
        <taxon>Metazoa</taxon>
        <taxon>Ecdysozoa</taxon>
        <taxon>Nematoda</taxon>
        <taxon>Chromadorea</taxon>
        <taxon>Rhabditida</taxon>
        <taxon>Rhabditina</taxon>
        <taxon>Rhabditomorpha</taxon>
        <taxon>Strongyloidea</taxon>
        <taxon>Trichostrongylidae</taxon>
        <taxon>Haemonchus</taxon>
    </lineage>
</organism>